<evidence type="ECO:0000313" key="1">
    <source>
        <dbReference type="EMBL" id="SVB46976.1"/>
    </source>
</evidence>
<reference evidence="1" key="1">
    <citation type="submission" date="2018-05" db="EMBL/GenBank/DDBJ databases">
        <authorList>
            <person name="Lanie J.A."/>
            <person name="Ng W.-L."/>
            <person name="Kazmierczak K.M."/>
            <person name="Andrzejewski T.M."/>
            <person name="Davidsen T.M."/>
            <person name="Wayne K.J."/>
            <person name="Tettelin H."/>
            <person name="Glass J.I."/>
            <person name="Rusch D."/>
            <person name="Podicherti R."/>
            <person name="Tsui H.-C.T."/>
            <person name="Winkler M.E."/>
        </authorList>
    </citation>
    <scope>NUCLEOTIDE SEQUENCE</scope>
</reference>
<protein>
    <submittedName>
        <fullName evidence="1">Uncharacterized protein</fullName>
    </submittedName>
</protein>
<sequence length="64" mass="7619">MKMYYRITSSSPLSNFEATTRSKPILHSTGLTFFCPQFFTYLHCYLEVKLNYASYLQVIPFFFQ</sequence>
<proteinExistence type="predicted"/>
<gene>
    <name evidence="1" type="ORF">METZ01_LOCUS199830</name>
</gene>
<accession>A0A382E874</accession>
<dbReference type="AlphaFoldDB" id="A0A382E874"/>
<organism evidence="1">
    <name type="scientific">marine metagenome</name>
    <dbReference type="NCBI Taxonomy" id="408172"/>
    <lineage>
        <taxon>unclassified sequences</taxon>
        <taxon>metagenomes</taxon>
        <taxon>ecological metagenomes</taxon>
    </lineage>
</organism>
<name>A0A382E874_9ZZZZ</name>
<dbReference type="EMBL" id="UINC01043230">
    <property type="protein sequence ID" value="SVB46976.1"/>
    <property type="molecule type" value="Genomic_DNA"/>
</dbReference>